<evidence type="ECO:0000256" key="8">
    <source>
        <dbReference type="SAM" id="Phobius"/>
    </source>
</evidence>
<dbReference type="EMBL" id="SDMK01000004">
    <property type="protein sequence ID" value="RXS93839.1"/>
    <property type="molecule type" value="Genomic_DNA"/>
</dbReference>
<dbReference type="OrthoDB" id="9810850at2"/>
<dbReference type="Pfam" id="PF00510">
    <property type="entry name" value="COX3"/>
    <property type="match status" value="1"/>
</dbReference>
<feature type="transmembrane region" description="Helical" evidence="8">
    <location>
        <begin position="172"/>
        <end position="196"/>
    </location>
</feature>
<dbReference type="GO" id="GO:0005886">
    <property type="term" value="C:plasma membrane"/>
    <property type="evidence" value="ECO:0007669"/>
    <property type="project" value="UniProtKB-SubCell"/>
</dbReference>
<dbReference type="SUPFAM" id="SSF81452">
    <property type="entry name" value="Cytochrome c oxidase subunit III-like"/>
    <property type="match status" value="1"/>
</dbReference>
<dbReference type="InterPro" id="IPR000298">
    <property type="entry name" value="Cyt_c_oxidase-like_su3"/>
</dbReference>
<dbReference type="CDD" id="cd00386">
    <property type="entry name" value="Heme_Cu_Oxidase_III_like"/>
    <property type="match status" value="1"/>
</dbReference>
<keyword evidence="4 7" id="KW-0812">Transmembrane</keyword>
<dbReference type="RefSeq" id="WP_129209687.1">
    <property type="nucleotide sequence ID" value="NZ_BMGU01000002.1"/>
</dbReference>
<dbReference type="PROSITE" id="PS50253">
    <property type="entry name" value="COX3"/>
    <property type="match status" value="1"/>
</dbReference>
<feature type="transmembrane region" description="Helical" evidence="8">
    <location>
        <begin position="24"/>
        <end position="47"/>
    </location>
</feature>
<evidence type="ECO:0000313" key="10">
    <source>
        <dbReference type="EMBL" id="RXS93839.1"/>
    </source>
</evidence>
<accession>A0A4Q1SA79</accession>
<comment type="similarity">
    <text evidence="2 7">Belongs to the cytochrome c oxidase subunit 3 family.</text>
</comment>
<feature type="domain" description="Heme-copper oxidase subunit III family profile" evidence="9">
    <location>
        <begin position="23"/>
        <end position="198"/>
    </location>
</feature>
<dbReference type="Proteomes" id="UP000290253">
    <property type="component" value="Unassembled WGS sequence"/>
</dbReference>
<feature type="transmembrane region" description="Helical" evidence="8">
    <location>
        <begin position="92"/>
        <end position="114"/>
    </location>
</feature>
<comment type="caution">
    <text evidence="10">The sequence shown here is derived from an EMBL/GenBank/DDBJ whole genome shotgun (WGS) entry which is preliminary data.</text>
</comment>
<protein>
    <submittedName>
        <fullName evidence="10">Heme-copper oxidase subunit III</fullName>
    </submittedName>
</protein>
<dbReference type="InterPro" id="IPR035973">
    <property type="entry name" value="Cyt_c_oxidase_su3-like_sf"/>
</dbReference>
<proteinExistence type="inferred from homology"/>
<gene>
    <name evidence="10" type="ORF">ESZ00_17520</name>
</gene>
<evidence type="ECO:0000256" key="2">
    <source>
        <dbReference type="ARBA" id="ARBA00010581"/>
    </source>
</evidence>
<keyword evidence="5 8" id="KW-1133">Transmembrane helix</keyword>
<evidence type="ECO:0000256" key="3">
    <source>
        <dbReference type="ARBA" id="ARBA00022475"/>
    </source>
</evidence>
<evidence type="ECO:0000256" key="6">
    <source>
        <dbReference type="ARBA" id="ARBA00023136"/>
    </source>
</evidence>
<comment type="subcellular location">
    <subcellularLocation>
        <location evidence="1 7">Cell membrane</location>
        <topology evidence="1 7">Multi-pass membrane protein</topology>
    </subcellularLocation>
</comment>
<dbReference type="PANTHER" id="PTHR11403">
    <property type="entry name" value="CYTOCHROME C OXIDASE SUBUNIT III"/>
    <property type="match status" value="1"/>
</dbReference>
<evidence type="ECO:0000256" key="1">
    <source>
        <dbReference type="ARBA" id="ARBA00004651"/>
    </source>
</evidence>
<evidence type="ECO:0000256" key="4">
    <source>
        <dbReference type="ARBA" id="ARBA00022692"/>
    </source>
</evidence>
<name>A0A4Q1SA79_9BACT</name>
<sequence length="198" mass="22077">MSAIPLTPHISDDQPWKLPSKGKVGMYCLIVAESAIFIIFVLAYLFYIGKTTFGPTPAVLEVPIINSIALLSSSITIMLAERALEHGKMKGFSLWWAITIALGSYFLYGTGVEWYKLIHEDGLTISTNLFGTTFYSLVGLHATHVIFGLIGLTLTLIFALTGKLKHEHNEKVQILALYWHFVDAIWIVVFTVVYIIGR</sequence>
<dbReference type="PANTHER" id="PTHR11403:SF2">
    <property type="entry name" value="CYTOCHROME BO(3) UBIQUINOL OXIDASE SUBUNIT 3"/>
    <property type="match status" value="1"/>
</dbReference>
<feature type="transmembrane region" description="Helical" evidence="8">
    <location>
        <begin position="59"/>
        <end position="80"/>
    </location>
</feature>
<keyword evidence="6 8" id="KW-0472">Membrane</keyword>
<dbReference type="GO" id="GO:0004129">
    <property type="term" value="F:cytochrome-c oxidase activity"/>
    <property type="evidence" value="ECO:0007669"/>
    <property type="project" value="InterPro"/>
</dbReference>
<dbReference type="AlphaFoldDB" id="A0A4Q1SA79"/>
<evidence type="ECO:0000313" key="11">
    <source>
        <dbReference type="Proteomes" id="UP000290253"/>
    </source>
</evidence>
<feature type="transmembrane region" description="Helical" evidence="8">
    <location>
        <begin position="134"/>
        <end position="160"/>
    </location>
</feature>
<dbReference type="InterPro" id="IPR024791">
    <property type="entry name" value="Cyt_c/ubiquinol_Oxase_su3"/>
</dbReference>
<evidence type="ECO:0000259" key="9">
    <source>
        <dbReference type="PROSITE" id="PS50253"/>
    </source>
</evidence>
<dbReference type="InterPro" id="IPR013833">
    <property type="entry name" value="Cyt_c_oxidase_su3_a-hlx"/>
</dbReference>
<keyword evidence="3" id="KW-1003">Cell membrane</keyword>
<evidence type="ECO:0000256" key="7">
    <source>
        <dbReference type="RuleBase" id="RU003376"/>
    </source>
</evidence>
<evidence type="ECO:0000256" key="5">
    <source>
        <dbReference type="ARBA" id="ARBA00022989"/>
    </source>
</evidence>
<reference evidence="10 11" key="1">
    <citation type="journal article" date="2016" name="Int. J. Syst. Evol. Microbiol.">
        <title>Acidipila dinghuensis sp. nov., an acidobacterium isolated from forest soil.</title>
        <authorList>
            <person name="Jiang Y.W."/>
            <person name="Wang J."/>
            <person name="Chen M.H."/>
            <person name="Lv Y.Y."/>
            <person name="Qiu L.H."/>
        </authorList>
    </citation>
    <scope>NUCLEOTIDE SEQUENCE [LARGE SCALE GENOMIC DNA]</scope>
    <source>
        <strain evidence="10 11">DHOF10</strain>
    </source>
</reference>
<keyword evidence="11" id="KW-1185">Reference proteome</keyword>
<dbReference type="GO" id="GO:0019646">
    <property type="term" value="P:aerobic electron transport chain"/>
    <property type="evidence" value="ECO:0007669"/>
    <property type="project" value="InterPro"/>
</dbReference>
<organism evidence="10 11">
    <name type="scientific">Silvibacterium dinghuense</name>
    <dbReference type="NCBI Taxonomy" id="1560006"/>
    <lineage>
        <taxon>Bacteria</taxon>
        <taxon>Pseudomonadati</taxon>
        <taxon>Acidobacteriota</taxon>
        <taxon>Terriglobia</taxon>
        <taxon>Terriglobales</taxon>
        <taxon>Acidobacteriaceae</taxon>
        <taxon>Silvibacterium</taxon>
    </lineage>
</organism>
<dbReference type="Gene3D" id="1.20.120.80">
    <property type="entry name" value="Cytochrome c oxidase, subunit III, four-helix bundle"/>
    <property type="match status" value="1"/>
</dbReference>